<comment type="caution">
    <text evidence="8">The sequence shown here is derived from an EMBL/GenBank/DDBJ whole genome shotgun (WGS) entry which is preliminary data.</text>
</comment>
<comment type="subcellular location">
    <subcellularLocation>
        <location evidence="6">Cell membrane</location>
        <topology evidence="6">Multi-pass membrane protein</topology>
    </subcellularLocation>
    <subcellularLocation>
        <location evidence="1">Membrane</location>
        <topology evidence="1">Multi-pass membrane protein</topology>
    </subcellularLocation>
</comment>
<keyword evidence="4 6" id="KW-1133">Transmembrane helix</keyword>
<feature type="compositionally biased region" description="Basic and acidic residues" evidence="7">
    <location>
        <begin position="35"/>
        <end position="47"/>
    </location>
</feature>
<evidence type="ECO:0000256" key="4">
    <source>
        <dbReference type="ARBA" id="ARBA00022989"/>
    </source>
</evidence>
<evidence type="ECO:0000256" key="1">
    <source>
        <dbReference type="ARBA" id="ARBA00004141"/>
    </source>
</evidence>
<keyword evidence="3 6" id="KW-0812">Transmembrane</keyword>
<comment type="function">
    <text evidence="6">Choline transporter.</text>
</comment>
<dbReference type="GO" id="GO:0022857">
    <property type="term" value="F:transmembrane transporter activity"/>
    <property type="evidence" value="ECO:0007669"/>
    <property type="project" value="UniProtKB-UniRule"/>
</dbReference>
<feature type="transmembrane region" description="Helical" evidence="6">
    <location>
        <begin position="98"/>
        <end position="119"/>
    </location>
</feature>
<protein>
    <recommendedName>
        <fullName evidence="6">Choline transporter-like protein</fullName>
    </recommendedName>
</protein>
<comment type="similarity">
    <text evidence="2 6">Belongs to the CTL (choline transporter-like) family.</text>
</comment>
<feature type="transmembrane region" description="Helical" evidence="6">
    <location>
        <begin position="343"/>
        <end position="362"/>
    </location>
</feature>
<feature type="transmembrane region" description="Helical" evidence="6">
    <location>
        <begin position="153"/>
        <end position="175"/>
    </location>
</feature>
<evidence type="ECO:0000256" key="3">
    <source>
        <dbReference type="ARBA" id="ARBA00022692"/>
    </source>
</evidence>
<feature type="transmembrane region" description="Helical" evidence="6">
    <location>
        <begin position="60"/>
        <end position="78"/>
    </location>
</feature>
<dbReference type="EMBL" id="JAGTXO010000036">
    <property type="protein sequence ID" value="KAG8460014.1"/>
    <property type="molecule type" value="Genomic_DNA"/>
</dbReference>
<name>A0A8J6C492_DIALT</name>
<feature type="transmembrane region" description="Helical" evidence="6">
    <location>
        <begin position="242"/>
        <end position="260"/>
    </location>
</feature>
<dbReference type="AlphaFoldDB" id="A0A8J6C492"/>
<evidence type="ECO:0000256" key="2">
    <source>
        <dbReference type="ARBA" id="ARBA00007168"/>
    </source>
</evidence>
<feature type="transmembrane region" description="Helical" evidence="6">
    <location>
        <begin position="267"/>
        <end position="283"/>
    </location>
</feature>
<dbReference type="InterPro" id="IPR007603">
    <property type="entry name" value="Choline_transptr-like"/>
</dbReference>
<evidence type="ECO:0000313" key="9">
    <source>
        <dbReference type="Proteomes" id="UP000751190"/>
    </source>
</evidence>
<keyword evidence="5 6" id="KW-0472">Membrane</keyword>
<dbReference type="PANTHER" id="PTHR12385:SF4">
    <property type="entry name" value="PROTEIN PNS1"/>
    <property type="match status" value="1"/>
</dbReference>
<evidence type="ECO:0000256" key="5">
    <source>
        <dbReference type="ARBA" id="ARBA00023136"/>
    </source>
</evidence>
<feature type="transmembrane region" description="Helical" evidence="6">
    <location>
        <begin position="400"/>
        <end position="419"/>
    </location>
</feature>
<reference evidence="8" key="1">
    <citation type="submission" date="2021-05" db="EMBL/GenBank/DDBJ databases">
        <title>The genome of the haptophyte Pavlova lutheri (Diacronema luteri, Pavlovales) - a model for lipid biosynthesis in eukaryotic algae.</title>
        <authorList>
            <person name="Hulatt C.J."/>
            <person name="Posewitz M.C."/>
        </authorList>
    </citation>
    <scope>NUCLEOTIDE SEQUENCE</scope>
    <source>
        <strain evidence="8">NIVA-4/92</strain>
    </source>
</reference>
<organism evidence="8 9">
    <name type="scientific">Diacronema lutheri</name>
    <name type="common">Unicellular marine alga</name>
    <name type="synonym">Monochrysis lutheri</name>
    <dbReference type="NCBI Taxonomy" id="2081491"/>
    <lineage>
        <taxon>Eukaryota</taxon>
        <taxon>Haptista</taxon>
        <taxon>Haptophyta</taxon>
        <taxon>Pavlovophyceae</taxon>
        <taxon>Pavlovales</taxon>
        <taxon>Pavlovaceae</taxon>
        <taxon>Diacronema</taxon>
    </lineage>
</organism>
<dbReference type="Pfam" id="PF04515">
    <property type="entry name" value="Choline_transpo"/>
    <property type="match status" value="1"/>
</dbReference>
<feature type="region of interest" description="Disordered" evidence="7">
    <location>
        <begin position="19"/>
        <end position="47"/>
    </location>
</feature>
<dbReference type="OMA" id="RSTWEQF"/>
<feature type="transmembrane region" description="Helical" evidence="6">
    <location>
        <begin position="126"/>
        <end position="147"/>
    </location>
</feature>
<dbReference type="PANTHER" id="PTHR12385">
    <property type="entry name" value="CHOLINE TRANSPORTER-LIKE (SLC FAMILY 44)"/>
    <property type="match status" value="1"/>
</dbReference>
<dbReference type="GO" id="GO:0005886">
    <property type="term" value="C:plasma membrane"/>
    <property type="evidence" value="ECO:0007669"/>
    <property type="project" value="UniProtKB-SubCell"/>
</dbReference>
<feature type="transmembrane region" description="Helical" evidence="6">
    <location>
        <begin position="196"/>
        <end position="222"/>
    </location>
</feature>
<proteinExistence type="inferred from homology"/>
<sequence>MASPYESYRPEEAAVPQYEAYGISPAPRDPPSQQHDLERPMVEKGSEADDGSVVAQYRDFPFAVLFVLQLLGVAAVAIANGRRVATELPSAGVVSAATLRLCAGACITSAAFAAAWLALLRQHARALIWISTGASAVLYLLTSAWLLTGKSAASVMLGLGVLCSASCHLAFLYAARERVAFSATLLSTVASLLQAHPALIVLALGAVGVTLLWLVVWSVAMSYTLHARALGALATGPAAGEIAYGSEGWLVFWLLLSFYWTAHVVKNVVHVTVAGTVGSWYFLAPQPHGRGADPTRRALVRALTTSFGSICLGSLVVSAIRALRLGASAASRRASPGPLRSCLLCLLGFLDVVVRFFNQYAFTHVALYGKHFTSASRDTWALLSRCGIDVLAQRELTGSVLLSGCVAGGLANVLVLGSVARASFGGQVKEWLPVAWLVFLIGAGVQLLVSAVVESAVCALYVCYAEDPNALSTVHPQLYAAFVHANPTVPLPGEPLSHAHGLLAGRGGL</sequence>
<evidence type="ECO:0000256" key="6">
    <source>
        <dbReference type="RuleBase" id="RU368066"/>
    </source>
</evidence>
<dbReference type="Proteomes" id="UP000751190">
    <property type="component" value="Unassembled WGS sequence"/>
</dbReference>
<gene>
    <name evidence="8" type="ORF">KFE25_011063</name>
</gene>
<feature type="transmembrane region" description="Helical" evidence="6">
    <location>
        <begin position="303"/>
        <end position="323"/>
    </location>
</feature>
<evidence type="ECO:0000313" key="8">
    <source>
        <dbReference type="EMBL" id="KAG8460014.1"/>
    </source>
</evidence>
<keyword evidence="9" id="KW-1185">Reference proteome</keyword>
<dbReference type="OrthoDB" id="44736at2759"/>
<accession>A0A8J6C492</accession>
<evidence type="ECO:0000256" key="7">
    <source>
        <dbReference type="SAM" id="MobiDB-lite"/>
    </source>
</evidence>
<feature type="transmembrane region" description="Helical" evidence="6">
    <location>
        <begin position="431"/>
        <end position="453"/>
    </location>
</feature>